<keyword evidence="4" id="KW-1185">Reference proteome</keyword>
<accession>A0A1H1Z4M7</accession>
<dbReference type="CDD" id="cd00093">
    <property type="entry name" value="HTH_XRE"/>
    <property type="match status" value="1"/>
</dbReference>
<gene>
    <name evidence="3" type="ORF">SAMN04489716_3131</name>
</gene>
<sequence length="285" mass="31046">MPTTPADNELGRYLRTRRESTPPAVVGLPAGPRRRTPGLRRAELATLAGMSVEYLTRLEQGRDRRPSPEVLNALATALRFTLADREHLRFLGKALAGVMCPSGHAPATEVRPTVRALLDRLEPGPAMVLNRLGDVLAATKGYQDLMRPLGLLDDRRVNVIRWHFVDDRARAACPDWAALADEHVAWLKTEVRRGDRHAIELAGDLTVLAGGEFAGRMAAPSGPAARAGVERMAHPEAGRLALAFEILELPDADEQRLVVYLPADAATTAVLDRLAVRRPGVLRAV</sequence>
<dbReference type="STRING" id="113562.SAMN04489716_3131"/>
<evidence type="ECO:0000313" key="3">
    <source>
        <dbReference type="EMBL" id="SDT28512.1"/>
    </source>
</evidence>
<dbReference type="EMBL" id="LT629758">
    <property type="protein sequence ID" value="SDT28512.1"/>
    <property type="molecule type" value="Genomic_DNA"/>
</dbReference>
<dbReference type="GO" id="GO:0003677">
    <property type="term" value="F:DNA binding"/>
    <property type="evidence" value="ECO:0007669"/>
    <property type="project" value="InterPro"/>
</dbReference>
<dbReference type="Pfam" id="PF13560">
    <property type="entry name" value="HTH_31"/>
    <property type="match status" value="1"/>
</dbReference>
<dbReference type="Proteomes" id="UP000198688">
    <property type="component" value="Chromosome I"/>
</dbReference>
<dbReference type="Gene3D" id="3.30.450.180">
    <property type="match status" value="1"/>
</dbReference>
<dbReference type="PANTHER" id="PTHR35010:SF2">
    <property type="entry name" value="BLL4672 PROTEIN"/>
    <property type="match status" value="1"/>
</dbReference>
<dbReference type="InterPro" id="IPR041413">
    <property type="entry name" value="MLTR_LBD"/>
</dbReference>
<dbReference type="Gene3D" id="1.10.260.40">
    <property type="entry name" value="lambda repressor-like DNA-binding domains"/>
    <property type="match status" value="1"/>
</dbReference>
<feature type="region of interest" description="Disordered" evidence="1">
    <location>
        <begin position="1"/>
        <end position="24"/>
    </location>
</feature>
<name>A0A1H1Z4M7_9ACTN</name>
<dbReference type="InterPro" id="IPR010982">
    <property type="entry name" value="Lambda_DNA-bd_dom_sf"/>
</dbReference>
<dbReference type="OrthoDB" id="4336585at2"/>
<dbReference type="Pfam" id="PF17765">
    <property type="entry name" value="MLTR_LBD"/>
    <property type="match status" value="1"/>
</dbReference>
<dbReference type="PROSITE" id="PS50943">
    <property type="entry name" value="HTH_CROC1"/>
    <property type="match status" value="1"/>
</dbReference>
<reference evidence="3 4" key="1">
    <citation type="submission" date="2016-10" db="EMBL/GenBank/DDBJ databases">
        <authorList>
            <person name="de Groot N.N."/>
        </authorList>
    </citation>
    <scope>NUCLEOTIDE SEQUENCE [LARGE SCALE GENOMIC DNA]</scope>
    <source>
        <strain evidence="3 4">DSM 43941</strain>
    </source>
</reference>
<dbReference type="InterPro" id="IPR001387">
    <property type="entry name" value="Cro/C1-type_HTH"/>
</dbReference>
<evidence type="ECO:0000256" key="1">
    <source>
        <dbReference type="SAM" id="MobiDB-lite"/>
    </source>
</evidence>
<dbReference type="SUPFAM" id="SSF47413">
    <property type="entry name" value="lambda repressor-like DNA-binding domains"/>
    <property type="match status" value="1"/>
</dbReference>
<dbReference type="RefSeq" id="WP_092545313.1">
    <property type="nucleotide sequence ID" value="NZ_BOMJ01000001.1"/>
</dbReference>
<dbReference type="AlphaFoldDB" id="A0A1H1Z4M7"/>
<protein>
    <submittedName>
        <fullName evidence="3">Helix-turn-helix domain-containing protein</fullName>
    </submittedName>
</protein>
<evidence type="ECO:0000259" key="2">
    <source>
        <dbReference type="PROSITE" id="PS50943"/>
    </source>
</evidence>
<dbReference type="SMART" id="SM00530">
    <property type="entry name" value="HTH_XRE"/>
    <property type="match status" value="1"/>
</dbReference>
<feature type="domain" description="HTH cro/C1-type" evidence="2">
    <location>
        <begin position="38"/>
        <end position="85"/>
    </location>
</feature>
<proteinExistence type="predicted"/>
<dbReference type="PANTHER" id="PTHR35010">
    <property type="entry name" value="BLL4672 PROTEIN-RELATED"/>
    <property type="match status" value="1"/>
</dbReference>
<evidence type="ECO:0000313" key="4">
    <source>
        <dbReference type="Proteomes" id="UP000198688"/>
    </source>
</evidence>
<feature type="compositionally biased region" description="Basic and acidic residues" evidence="1">
    <location>
        <begin position="9"/>
        <end position="20"/>
    </location>
</feature>
<organism evidence="3 4">
    <name type="scientific">Actinoplanes derwentensis</name>
    <dbReference type="NCBI Taxonomy" id="113562"/>
    <lineage>
        <taxon>Bacteria</taxon>
        <taxon>Bacillati</taxon>
        <taxon>Actinomycetota</taxon>
        <taxon>Actinomycetes</taxon>
        <taxon>Micromonosporales</taxon>
        <taxon>Micromonosporaceae</taxon>
        <taxon>Actinoplanes</taxon>
    </lineage>
</organism>